<comment type="caution">
    <text evidence="1">The sequence shown here is derived from an EMBL/GenBank/DDBJ whole genome shotgun (WGS) entry which is preliminary data.</text>
</comment>
<sequence>MQHAEEFFAAAMVAQEAGWSEACRGLITAGIVAYARPFSGNEKHPETNPSPSFSLRYLTNTERSLHARIIELCNKAVAHSDADQNPVRVDACASNALIFSPSFYDPLVESPNLPAMQALAKTARHLLVGGSLNASRAIASESEQPER</sequence>
<dbReference type="AlphaFoldDB" id="A0AAW3U014"/>
<reference evidence="1 2" key="1">
    <citation type="submission" date="2020-08" db="EMBL/GenBank/DDBJ databases">
        <title>Studying the diversity of plant-associated saprophytic bacteria and their role in host health and plant-pathogen interactions.</title>
        <authorList>
            <person name="Potnis N."/>
        </authorList>
    </citation>
    <scope>NUCLEOTIDE SEQUENCE [LARGE SCALE GENOMIC DNA]</scope>
    <source>
        <strain evidence="1 2">CFBP 7922</strain>
    </source>
</reference>
<gene>
    <name evidence="1" type="ORF">FHY32_000671</name>
</gene>
<evidence type="ECO:0000313" key="2">
    <source>
        <dbReference type="Proteomes" id="UP000576603"/>
    </source>
</evidence>
<name>A0AAW3U014_XANEU</name>
<organism evidence="1 2">
    <name type="scientific">Xanthomonas euvesicatoria</name>
    <dbReference type="NCBI Taxonomy" id="456327"/>
    <lineage>
        <taxon>Bacteria</taxon>
        <taxon>Pseudomonadati</taxon>
        <taxon>Pseudomonadota</taxon>
        <taxon>Gammaproteobacteria</taxon>
        <taxon>Lysobacterales</taxon>
        <taxon>Lysobacteraceae</taxon>
        <taxon>Xanthomonas</taxon>
    </lineage>
</organism>
<protein>
    <submittedName>
        <fullName evidence="1">Uncharacterized protein</fullName>
    </submittedName>
</protein>
<dbReference type="Proteomes" id="UP000576603">
    <property type="component" value="Unassembled WGS sequence"/>
</dbReference>
<dbReference type="EMBL" id="JACHNL010000001">
    <property type="protein sequence ID" value="MBB4722373.1"/>
    <property type="molecule type" value="Genomic_DNA"/>
</dbReference>
<evidence type="ECO:0000313" key="1">
    <source>
        <dbReference type="EMBL" id="MBB4722373.1"/>
    </source>
</evidence>
<accession>A0AAW3U014</accession>
<proteinExistence type="predicted"/>